<dbReference type="AlphaFoldDB" id="A0AAE1V3K4"/>
<feature type="region of interest" description="Disordered" evidence="1">
    <location>
        <begin position="293"/>
        <end position="364"/>
    </location>
</feature>
<feature type="compositionally biased region" description="Polar residues" evidence="1">
    <location>
        <begin position="399"/>
        <end position="452"/>
    </location>
</feature>
<evidence type="ECO:0000256" key="1">
    <source>
        <dbReference type="SAM" id="MobiDB-lite"/>
    </source>
</evidence>
<keyword evidence="4" id="KW-1185">Reference proteome</keyword>
<dbReference type="PANTHER" id="PTHR31286:SF179">
    <property type="entry name" value="RNASE H TYPE-1 DOMAIN-CONTAINING PROTEIN"/>
    <property type="match status" value="1"/>
</dbReference>
<proteinExistence type="predicted"/>
<reference evidence="3" key="1">
    <citation type="submission" date="2023-12" db="EMBL/GenBank/DDBJ databases">
        <title>Genome assembly of Anisodus tanguticus.</title>
        <authorList>
            <person name="Wang Y.-J."/>
        </authorList>
    </citation>
    <scope>NUCLEOTIDE SEQUENCE</scope>
    <source>
        <strain evidence="3">KB-2021</strain>
        <tissue evidence="3">Leaf</tissue>
    </source>
</reference>
<sequence>MAISATGRPPPEVVQPPSTSTPPPSYANILKSSPTIATQTAAVENGDSLRPLGPSPSIPTQISPKPIQYLHGEPTFQFSEQELEVTIHHQELQHSVVGKFSHGWPEIHYLRTEIPKQCELKAEVKIGLLCNRHVLIRCSLFEDYVTLMSKPCFLIQENRKYHPMRTFKWEPWFNAEEESTIAHTWISFPGLAPNFYNEPHLFSFAAAVGKPLAIDVATKNKSRPSCARVKVEIDLLKEHPSKFQIRVGGGEKATSKWYPYRYDFLPKYCTHCKLQGHDVNGCWKMNPDLLPEKAKDGGSGEGQEATQGNSKPNSSSANPSRQAHIPPPPATNPTTDKEWITVRRKPNKNRKQKQPSNPTKNSEVDIGTVIPAVLTIGNIDTEPPQPIATQNLADKVIGNPTQSVGNQRNTADSSTETLAATPENPNQIANPTRPGTPTHNLTHPTPSNSSIGNHAGLPIPPSTNPNPN</sequence>
<protein>
    <recommendedName>
        <fullName evidence="2">DUF4283 domain-containing protein</fullName>
    </recommendedName>
</protein>
<dbReference type="Pfam" id="PF14111">
    <property type="entry name" value="DUF4283"/>
    <property type="match status" value="1"/>
</dbReference>
<evidence type="ECO:0000313" key="4">
    <source>
        <dbReference type="Proteomes" id="UP001291623"/>
    </source>
</evidence>
<dbReference type="InterPro" id="IPR040256">
    <property type="entry name" value="At4g02000-like"/>
</dbReference>
<feature type="region of interest" description="Disordered" evidence="1">
    <location>
        <begin position="398"/>
        <end position="468"/>
    </location>
</feature>
<evidence type="ECO:0000259" key="2">
    <source>
        <dbReference type="Pfam" id="PF14111"/>
    </source>
</evidence>
<dbReference type="InterPro" id="IPR025558">
    <property type="entry name" value="DUF4283"/>
</dbReference>
<dbReference type="Proteomes" id="UP001291623">
    <property type="component" value="Unassembled WGS sequence"/>
</dbReference>
<dbReference type="PANTHER" id="PTHR31286">
    <property type="entry name" value="GLYCINE-RICH CELL WALL STRUCTURAL PROTEIN 1.8-LIKE"/>
    <property type="match status" value="1"/>
</dbReference>
<name>A0AAE1V3K4_9SOLA</name>
<feature type="compositionally biased region" description="Pro residues" evidence="1">
    <location>
        <begin position="8"/>
        <end position="25"/>
    </location>
</feature>
<feature type="compositionally biased region" description="Low complexity" evidence="1">
    <location>
        <begin position="309"/>
        <end position="320"/>
    </location>
</feature>
<feature type="domain" description="DUF4283" evidence="2">
    <location>
        <begin position="90"/>
        <end position="177"/>
    </location>
</feature>
<feature type="region of interest" description="Disordered" evidence="1">
    <location>
        <begin position="1"/>
        <end position="30"/>
    </location>
</feature>
<accession>A0AAE1V3K4</accession>
<evidence type="ECO:0000313" key="3">
    <source>
        <dbReference type="EMBL" id="KAK4355058.1"/>
    </source>
</evidence>
<feature type="compositionally biased region" description="Basic residues" evidence="1">
    <location>
        <begin position="342"/>
        <end position="353"/>
    </location>
</feature>
<gene>
    <name evidence="3" type="ORF">RND71_024029</name>
</gene>
<feature type="compositionally biased region" description="Pro residues" evidence="1">
    <location>
        <begin position="458"/>
        <end position="468"/>
    </location>
</feature>
<organism evidence="3 4">
    <name type="scientific">Anisodus tanguticus</name>
    <dbReference type="NCBI Taxonomy" id="243964"/>
    <lineage>
        <taxon>Eukaryota</taxon>
        <taxon>Viridiplantae</taxon>
        <taxon>Streptophyta</taxon>
        <taxon>Embryophyta</taxon>
        <taxon>Tracheophyta</taxon>
        <taxon>Spermatophyta</taxon>
        <taxon>Magnoliopsida</taxon>
        <taxon>eudicotyledons</taxon>
        <taxon>Gunneridae</taxon>
        <taxon>Pentapetalae</taxon>
        <taxon>asterids</taxon>
        <taxon>lamiids</taxon>
        <taxon>Solanales</taxon>
        <taxon>Solanaceae</taxon>
        <taxon>Solanoideae</taxon>
        <taxon>Hyoscyameae</taxon>
        <taxon>Anisodus</taxon>
    </lineage>
</organism>
<comment type="caution">
    <text evidence="3">The sequence shown here is derived from an EMBL/GenBank/DDBJ whole genome shotgun (WGS) entry which is preliminary data.</text>
</comment>
<dbReference type="EMBL" id="JAVYJV010000013">
    <property type="protein sequence ID" value="KAK4355058.1"/>
    <property type="molecule type" value="Genomic_DNA"/>
</dbReference>